<dbReference type="Gene3D" id="3.40.190.10">
    <property type="entry name" value="Periplasmic binding protein-like II"/>
    <property type="match status" value="2"/>
</dbReference>
<sequence>MRPARNGGPYARALAGRLVRAVLALGLLLTAAACGGGSGAQQRVTIMVPWSGAEFRAFYQVVKKFERDTGIGVDVQVTRATTQQLDAAVAAHAPPDLAVLSSVGAIDGYAASGELHPLGLSLDGFVEPFRGLATVGGRVYAVPVKADVKSLIWYDPAAGGSAPPQRPADLRQLSQRDPHAWCLGLASGPTSGWPGADWIADILLGRNGTDGYEQWLSGGLPWSSAKVTAAWTAWRQQVADSVSGAAATEFASAAAGMRPPHPTCSLAHGGLAAMGFTAAQTPGRDYDYVPFSPDRRLEVSADFVGMFTTGNPSATALLRYLATDDAQRLWVNQPLGYALSADSRVKPTAYPDNPVQRRIAGILQPHSGSTLCFSAADVLQPDVSAAFYRAVLRYTTGAERLADLLTGLDAVQHAQPRSPVPPAALCAAPQ</sequence>
<comment type="caution">
    <text evidence="3">The sequence shown here is derived from an EMBL/GenBank/DDBJ whole genome shotgun (WGS) entry which is preliminary data.</text>
</comment>
<dbReference type="SUPFAM" id="SSF53850">
    <property type="entry name" value="Periplasmic binding protein-like II"/>
    <property type="match status" value="1"/>
</dbReference>
<evidence type="ECO:0000313" key="3">
    <source>
        <dbReference type="EMBL" id="MBM9505930.1"/>
    </source>
</evidence>
<accession>A0ABS2TRH2</accession>
<comment type="similarity">
    <text evidence="1">Belongs to the bacterial solute-binding protein 1 family.</text>
</comment>
<dbReference type="InterPro" id="IPR050490">
    <property type="entry name" value="Bact_solute-bd_prot1"/>
</dbReference>
<dbReference type="PROSITE" id="PS51257">
    <property type="entry name" value="PROKAR_LIPOPROTEIN"/>
    <property type="match status" value="1"/>
</dbReference>
<organism evidence="3 4">
    <name type="scientific">Actinacidiphila acididurans</name>
    <dbReference type="NCBI Taxonomy" id="2784346"/>
    <lineage>
        <taxon>Bacteria</taxon>
        <taxon>Bacillati</taxon>
        <taxon>Actinomycetota</taxon>
        <taxon>Actinomycetes</taxon>
        <taxon>Kitasatosporales</taxon>
        <taxon>Streptomycetaceae</taxon>
        <taxon>Actinacidiphila</taxon>
    </lineage>
</organism>
<evidence type="ECO:0000256" key="1">
    <source>
        <dbReference type="ARBA" id="ARBA00008520"/>
    </source>
</evidence>
<dbReference type="PANTHER" id="PTHR43649:SF29">
    <property type="entry name" value="OSMOPROTECTIVE COMPOUNDS-BINDING PROTEIN GGTB"/>
    <property type="match status" value="1"/>
</dbReference>
<dbReference type="RefSeq" id="WP_205357789.1">
    <property type="nucleotide sequence ID" value="NZ_JADKYB010000007.1"/>
</dbReference>
<name>A0ABS2TRH2_9ACTN</name>
<proteinExistence type="inferred from homology"/>
<keyword evidence="2" id="KW-0813">Transport</keyword>
<dbReference type="EMBL" id="JADKYB010000007">
    <property type="protein sequence ID" value="MBM9505930.1"/>
    <property type="molecule type" value="Genomic_DNA"/>
</dbReference>
<reference evidence="3 4" key="1">
    <citation type="submission" date="2021-01" db="EMBL/GenBank/DDBJ databases">
        <title>Streptomyces acididurans sp. nov., isolated from a peat swamp forest soil.</title>
        <authorList>
            <person name="Chantavorakit T."/>
            <person name="Duangmal K."/>
        </authorList>
    </citation>
    <scope>NUCLEOTIDE SEQUENCE [LARGE SCALE GENOMIC DNA]</scope>
    <source>
        <strain evidence="3 4">KK5PA1</strain>
    </source>
</reference>
<evidence type="ECO:0000256" key="2">
    <source>
        <dbReference type="ARBA" id="ARBA00022448"/>
    </source>
</evidence>
<dbReference type="Proteomes" id="UP000749040">
    <property type="component" value="Unassembled WGS sequence"/>
</dbReference>
<keyword evidence="4" id="KW-1185">Reference proteome</keyword>
<dbReference type="Pfam" id="PF01547">
    <property type="entry name" value="SBP_bac_1"/>
    <property type="match status" value="1"/>
</dbReference>
<dbReference type="PANTHER" id="PTHR43649">
    <property type="entry name" value="ARABINOSE-BINDING PROTEIN-RELATED"/>
    <property type="match status" value="1"/>
</dbReference>
<evidence type="ECO:0000313" key="4">
    <source>
        <dbReference type="Proteomes" id="UP000749040"/>
    </source>
</evidence>
<dbReference type="InterPro" id="IPR006059">
    <property type="entry name" value="SBP"/>
</dbReference>
<gene>
    <name evidence="3" type="ORF">ITX44_15480</name>
</gene>
<protein>
    <submittedName>
        <fullName evidence="3">Carbohydrate ABC transporter substrate-binding protein</fullName>
    </submittedName>
</protein>